<dbReference type="EMBL" id="JBHRTB010000010">
    <property type="protein sequence ID" value="MFC3142681.1"/>
    <property type="molecule type" value="Genomic_DNA"/>
</dbReference>
<feature type="domain" description="PAS fold-3" evidence="2">
    <location>
        <begin position="65"/>
        <end position="129"/>
    </location>
</feature>
<sequence length="429" mass="48513">MSLDDTQDDDLLEAGHDAADAEPSSFVERRREARPSSGEAPFHLNEVFFSRTDSRGVIQAGNYVFRRVADYDWSDMLGAPHKMIRHPDSPKGLFWLFWDTLKRGETIGAYVKNRARDGLHYWVFAVAMPCAGGYLSARIKPTSPMLETIEKLYAEARLMEQKDGLSPEDSAKWMVEKIVAMGFEDYPSFAAHALSEELLARDAGLDMPVDEHIAGFRKMRKAAAGLKEETEKLVREFEMTEIIPHNMRVIASRLEPNGGPISTLSTNYGGMSREMSSWFETHVVGENSNFAKIGGTVGQSMFIECMTRILRECSRQLDKERRQLGSVDLEEERGYLTQLVSEYQRLSRQGQDQVSDETYRILDACKKMNRHILGLSTTRVMCKIEGARLTEGRESLTDIIGELNGIQQRIRANLARIEELSGTIRSLLN</sequence>
<accession>A0ABV7GQC9</accession>
<dbReference type="RefSeq" id="WP_275633473.1">
    <property type="nucleotide sequence ID" value="NZ_JARGYD010000005.1"/>
</dbReference>
<gene>
    <name evidence="3" type="ORF">ACFOGP_08170</name>
</gene>
<dbReference type="Gene3D" id="3.30.450.20">
    <property type="entry name" value="PAS domain"/>
    <property type="match status" value="1"/>
</dbReference>
<comment type="caution">
    <text evidence="3">The sequence shown here is derived from an EMBL/GenBank/DDBJ whole genome shotgun (WGS) entry which is preliminary data.</text>
</comment>
<evidence type="ECO:0000313" key="3">
    <source>
        <dbReference type="EMBL" id="MFC3142681.1"/>
    </source>
</evidence>
<name>A0ABV7GQC9_9RHOB</name>
<keyword evidence="4" id="KW-1185">Reference proteome</keyword>
<evidence type="ECO:0000313" key="4">
    <source>
        <dbReference type="Proteomes" id="UP001595632"/>
    </source>
</evidence>
<evidence type="ECO:0000259" key="2">
    <source>
        <dbReference type="Pfam" id="PF08447"/>
    </source>
</evidence>
<organism evidence="3 4">
    <name type="scientific">Psychromarinibacter halotolerans</name>
    <dbReference type="NCBI Taxonomy" id="1775175"/>
    <lineage>
        <taxon>Bacteria</taxon>
        <taxon>Pseudomonadati</taxon>
        <taxon>Pseudomonadota</taxon>
        <taxon>Alphaproteobacteria</taxon>
        <taxon>Rhodobacterales</taxon>
        <taxon>Paracoccaceae</taxon>
        <taxon>Psychromarinibacter</taxon>
    </lineage>
</organism>
<dbReference type="Pfam" id="PF08447">
    <property type="entry name" value="PAS_3"/>
    <property type="match status" value="1"/>
</dbReference>
<dbReference type="SUPFAM" id="SSF55785">
    <property type="entry name" value="PYP-like sensor domain (PAS domain)"/>
    <property type="match status" value="1"/>
</dbReference>
<dbReference type="InterPro" id="IPR013655">
    <property type="entry name" value="PAS_fold_3"/>
</dbReference>
<dbReference type="InterPro" id="IPR035965">
    <property type="entry name" value="PAS-like_dom_sf"/>
</dbReference>
<feature type="region of interest" description="Disordered" evidence="1">
    <location>
        <begin position="1"/>
        <end position="38"/>
    </location>
</feature>
<proteinExistence type="predicted"/>
<protein>
    <submittedName>
        <fullName evidence="3">PAS domain-containing protein</fullName>
    </submittedName>
</protein>
<evidence type="ECO:0000256" key="1">
    <source>
        <dbReference type="SAM" id="MobiDB-lite"/>
    </source>
</evidence>
<reference evidence="4" key="1">
    <citation type="journal article" date="2019" name="Int. J. Syst. Evol. Microbiol.">
        <title>The Global Catalogue of Microorganisms (GCM) 10K type strain sequencing project: providing services to taxonomists for standard genome sequencing and annotation.</title>
        <authorList>
            <consortium name="The Broad Institute Genomics Platform"/>
            <consortium name="The Broad Institute Genome Sequencing Center for Infectious Disease"/>
            <person name="Wu L."/>
            <person name="Ma J."/>
        </authorList>
    </citation>
    <scope>NUCLEOTIDE SEQUENCE [LARGE SCALE GENOMIC DNA]</scope>
    <source>
        <strain evidence="4">KCTC 52366</strain>
    </source>
</reference>
<feature type="compositionally biased region" description="Acidic residues" evidence="1">
    <location>
        <begin position="1"/>
        <end position="12"/>
    </location>
</feature>
<dbReference type="Proteomes" id="UP001595632">
    <property type="component" value="Unassembled WGS sequence"/>
</dbReference>